<feature type="transmembrane region" description="Helical" evidence="1">
    <location>
        <begin position="6"/>
        <end position="27"/>
    </location>
</feature>
<dbReference type="EMBL" id="JAPJZH010000019">
    <property type="protein sequence ID" value="MDA4848147.1"/>
    <property type="molecule type" value="Genomic_DNA"/>
</dbReference>
<dbReference type="InterPro" id="IPR005133">
    <property type="entry name" value="PhaG_MnhG_YufB"/>
</dbReference>
<proteinExistence type="predicted"/>
<dbReference type="Pfam" id="PF03334">
    <property type="entry name" value="PhaG_MnhG_YufB"/>
    <property type="match status" value="1"/>
</dbReference>
<keyword evidence="1" id="KW-0472">Membrane</keyword>
<name>A0ABT4VTV7_9HYPH</name>
<feature type="transmembrane region" description="Helical" evidence="1">
    <location>
        <begin position="39"/>
        <end position="57"/>
    </location>
</feature>
<dbReference type="Proteomes" id="UP001148313">
    <property type="component" value="Unassembled WGS sequence"/>
</dbReference>
<sequence length="118" mass="12000">MSSFLAIVIALMVVIGSGFTLVAALGLLRFPDVYTRMHAASKAGTLGSGVVLIALGIEAGDTGTLTRALAGVAFFLLTAPISAHLLAKASYAVGYPLSGQSVVDEMPKPAESFNSSAE</sequence>
<feature type="transmembrane region" description="Helical" evidence="1">
    <location>
        <begin position="69"/>
        <end position="87"/>
    </location>
</feature>
<dbReference type="PANTHER" id="PTHR34703:SF1">
    <property type="entry name" value="ANTIPORTER SUBUNIT MNHG2-RELATED"/>
    <property type="match status" value="1"/>
</dbReference>
<keyword evidence="3" id="KW-1185">Reference proteome</keyword>
<keyword evidence="1" id="KW-1133">Transmembrane helix</keyword>
<evidence type="ECO:0000313" key="3">
    <source>
        <dbReference type="Proteomes" id="UP001148313"/>
    </source>
</evidence>
<keyword evidence="1" id="KW-0812">Transmembrane</keyword>
<accession>A0ABT4VTV7</accession>
<dbReference type="NCBIfam" id="TIGR01300">
    <property type="entry name" value="CPA3_mnhG_phaG"/>
    <property type="match status" value="1"/>
</dbReference>
<evidence type="ECO:0000313" key="2">
    <source>
        <dbReference type="EMBL" id="MDA4848147.1"/>
    </source>
</evidence>
<reference evidence="2" key="1">
    <citation type="submission" date="2022-11" db="EMBL/GenBank/DDBJ databases">
        <title>Hoeflea poritis sp. nov., isolated from scleractinian coral Porites lutea.</title>
        <authorList>
            <person name="Zhang G."/>
            <person name="Wei Q."/>
            <person name="Cai L."/>
        </authorList>
    </citation>
    <scope>NUCLEOTIDE SEQUENCE</scope>
    <source>
        <strain evidence="2">E7-10</strain>
    </source>
</reference>
<dbReference type="RefSeq" id="WP_271091997.1">
    <property type="nucleotide sequence ID" value="NZ_JAPJZH010000019.1"/>
</dbReference>
<protein>
    <submittedName>
        <fullName evidence="2">Monovalent cation/H(+) antiporter subunit G</fullName>
    </submittedName>
</protein>
<dbReference type="PANTHER" id="PTHR34703">
    <property type="entry name" value="ANTIPORTER SUBUNIT MNHG2-RELATED"/>
    <property type="match status" value="1"/>
</dbReference>
<comment type="caution">
    <text evidence="2">The sequence shown here is derived from an EMBL/GenBank/DDBJ whole genome shotgun (WGS) entry which is preliminary data.</text>
</comment>
<gene>
    <name evidence="2" type="primary">mnhG</name>
    <name evidence="2" type="ORF">OOZ53_22505</name>
</gene>
<evidence type="ECO:0000256" key="1">
    <source>
        <dbReference type="SAM" id="Phobius"/>
    </source>
</evidence>
<organism evidence="2 3">
    <name type="scientific">Hoeflea poritis</name>
    <dbReference type="NCBI Taxonomy" id="2993659"/>
    <lineage>
        <taxon>Bacteria</taxon>
        <taxon>Pseudomonadati</taxon>
        <taxon>Pseudomonadota</taxon>
        <taxon>Alphaproteobacteria</taxon>
        <taxon>Hyphomicrobiales</taxon>
        <taxon>Rhizobiaceae</taxon>
        <taxon>Hoeflea</taxon>
    </lineage>
</organism>
<dbReference type="NCBIfam" id="NF009314">
    <property type="entry name" value="PRK12674.1-2"/>
    <property type="match status" value="1"/>
</dbReference>